<dbReference type="AlphaFoldDB" id="A0A2I1FZP1"/>
<comment type="caution">
    <text evidence="2">The sequence shown here is derived from an EMBL/GenBank/DDBJ whole genome shotgun (WGS) entry which is preliminary data.</text>
</comment>
<name>A0A2I1FZP1_9GLOM</name>
<gene>
    <name evidence="2" type="ORF">RhiirA4_453093</name>
</gene>
<evidence type="ECO:0000313" key="2">
    <source>
        <dbReference type="EMBL" id="PKY39835.1"/>
    </source>
</evidence>
<evidence type="ECO:0000256" key="1">
    <source>
        <dbReference type="SAM" id="MobiDB-lite"/>
    </source>
</evidence>
<dbReference type="Proteomes" id="UP000234323">
    <property type="component" value="Unassembled WGS sequence"/>
</dbReference>
<feature type="compositionally biased region" description="Polar residues" evidence="1">
    <location>
        <begin position="135"/>
        <end position="147"/>
    </location>
</feature>
<organism evidence="2 3">
    <name type="scientific">Rhizophagus irregularis</name>
    <dbReference type="NCBI Taxonomy" id="588596"/>
    <lineage>
        <taxon>Eukaryota</taxon>
        <taxon>Fungi</taxon>
        <taxon>Fungi incertae sedis</taxon>
        <taxon>Mucoromycota</taxon>
        <taxon>Glomeromycotina</taxon>
        <taxon>Glomeromycetes</taxon>
        <taxon>Glomerales</taxon>
        <taxon>Glomeraceae</taxon>
        <taxon>Rhizophagus</taxon>
    </lineage>
</organism>
<feature type="region of interest" description="Disordered" evidence="1">
    <location>
        <begin position="127"/>
        <end position="149"/>
    </location>
</feature>
<protein>
    <submittedName>
        <fullName evidence="2">Uncharacterized protein</fullName>
    </submittedName>
</protein>
<accession>A0A2I1FZP1</accession>
<keyword evidence="3" id="KW-1185">Reference proteome</keyword>
<dbReference type="VEuPathDB" id="FungiDB:RhiirA1_482943"/>
<dbReference type="EMBL" id="LLXI01000078">
    <property type="protein sequence ID" value="PKY39835.1"/>
    <property type="molecule type" value="Genomic_DNA"/>
</dbReference>
<reference evidence="2 3" key="1">
    <citation type="submission" date="2015-10" db="EMBL/GenBank/DDBJ databases">
        <title>Genome analyses suggest a sexual origin of heterokaryosis in a supposedly ancient asexual fungus.</title>
        <authorList>
            <person name="Ropars J."/>
            <person name="Sedzielewska K."/>
            <person name="Noel J."/>
            <person name="Charron P."/>
            <person name="Farinelli L."/>
            <person name="Marton T."/>
            <person name="Kruger M."/>
            <person name="Pelin A."/>
            <person name="Brachmann A."/>
            <person name="Corradi N."/>
        </authorList>
    </citation>
    <scope>NUCLEOTIDE SEQUENCE [LARGE SCALE GENOMIC DNA]</scope>
    <source>
        <strain evidence="2 3">A4</strain>
    </source>
</reference>
<sequence length="206" mass="25075">MIIYRSFFQFYEKFKTIITSESNSLYALYSDSITRNPIFKWTKRPPAQIADIPELYCLLRNFIPTDLTYPFKAAKINKNTTKKLLLKFIFDLHKEIYEKIWKERATKWKQYKKDHDINKKSFINYRRNRRRDSHQQSNNTTQRNPNIHNGFHCPLNDTRRLLDTNHLWIYLTSSNFLHNLPWLSSLNEDLSQHHSNIYKELFLFHI</sequence>
<dbReference type="VEuPathDB" id="FungiDB:RhiirFUN_009763"/>
<proteinExistence type="predicted"/>
<evidence type="ECO:0000313" key="3">
    <source>
        <dbReference type="Proteomes" id="UP000234323"/>
    </source>
</evidence>